<protein>
    <submittedName>
        <fullName evidence="1">Uncharacterized protein</fullName>
    </submittedName>
</protein>
<evidence type="ECO:0000313" key="1">
    <source>
        <dbReference type="EMBL" id="AFM71375.1"/>
    </source>
</evidence>
<evidence type="ECO:0000313" key="2">
    <source>
        <dbReference type="Proteomes" id="UP000002895"/>
    </source>
</evidence>
<gene>
    <name evidence="1" type="ordered locus">EHR_12540</name>
</gene>
<name>I6S3R8_ENTHA</name>
<dbReference type="PATRIC" id="fig|768486.3.peg.2381"/>
<accession>I6S3R8</accession>
<dbReference type="AlphaFoldDB" id="I6S3R8"/>
<dbReference type="EMBL" id="CP003504">
    <property type="protein sequence ID" value="AFM71375.1"/>
    <property type="molecule type" value="Genomic_DNA"/>
</dbReference>
<reference evidence="1 2" key="1">
    <citation type="journal article" date="2012" name="J. Bacteriol.">
        <title>Genome sequence of Enterococcus hirae (Streptococcus faecalis) ATCC 9790, a model organism for the study of ion transport, bioenergetics, and copper homeostasis.</title>
        <authorList>
            <person name="Gaechter T."/>
            <person name="Wunderlin C."/>
            <person name="Schmidheini T."/>
            <person name="Solioz M."/>
        </authorList>
    </citation>
    <scope>NUCLEOTIDE SEQUENCE [LARGE SCALE GENOMIC DNA]</scope>
    <source>
        <strain evidence="2">ATCC 9790 / DSM 20160 / JCM 8729 / LMG 6399 / NBRC 3181 / NCIMB 6459 / NCDO 1258 / NCTC 12367 / WDCM 00089 / R</strain>
    </source>
</reference>
<dbReference type="KEGG" id="ehr:EHR_12540"/>
<organism evidence="1 2">
    <name type="scientific">Enterococcus hirae (strain ATCC 9790 / DSM 20160 / JCM 8729 / LMG 6399 / NBRC 3181 / NCIMB 6459 / NCDO 1258 / NCTC 12367 / WDCM 00089 / R)</name>
    <dbReference type="NCBI Taxonomy" id="768486"/>
    <lineage>
        <taxon>Bacteria</taxon>
        <taxon>Bacillati</taxon>
        <taxon>Bacillota</taxon>
        <taxon>Bacilli</taxon>
        <taxon>Lactobacillales</taxon>
        <taxon>Enterococcaceae</taxon>
        <taxon>Enterococcus</taxon>
    </lineage>
</organism>
<dbReference type="HOGENOM" id="CLU_3167820_0_0_9"/>
<proteinExistence type="predicted"/>
<sequence length="47" mass="5320">MSLQAQLESLKEATIVKIATARDLKELNQIRVETLGKKDQSPKFYGE</sequence>
<dbReference type="Proteomes" id="UP000002895">
    <property type="component" value="Chromosome"/>
</dbReference>
<keyword evidence="2" id="KW-1185">Reference proteome</keyword>